<dbReference type="GO" id="GO:0141156">
    <property type="term" value="P:cAMP/PKA signal transduction"/>
    <property type="evidence" value="ECO:0007669"/>
    <property type="project" value="EnsemblFungi"/>
</dbReference>
<dbReference type="GeneID" id="11532768"/>
<feature type="region of interest" description="Disordered" evidence="2">
    <location>
        <begin position="377"/>
        <end position="402"/>
    </location>
</feature>
<dbReference type="InterPro" id="IPR008862">
    <property type="entry name" value="Tcp11"/>
</dbReference>
<evidence type="ECO:0000256" key="2">
    <source>
        <dbReference type="SAM" id="MobiDB-lite"/>
    </source>
</evidence>
<feature type="compositionally biased region" description="Low complexity" evidence="2">
    <location>
        <begin position="377"/>
        <end position="386"/>
    </location>
</feature>
<evidence type="ECO:0008006" key="5">
    <source>
        <dbReference type="Google" id="ProtNLM"/>
    </source>
</evidence>
<sequence>MNTSTTASTAANPSTSNNANSASASGSSKGNPSSNDISASNSKSMSNRSSMVQHHPHQHIKKNSLRDYTDSIINININKNGCVTPTINVEREMETEDDNSTGAITNKRISATINADNNKINMSNNNNNNDNTRSDTSNAMSVSGNITVNNSNSSSSFFKPFDPQTGQFINNSEDVNISDSDIDMSNEDHEDDAYDNKLVQTSDANDNVDIEIELDDDVNSRTNQDIRINPEDNVGSADNEKNTIKGVTTIAESENESEQLLLDIKKISNNNKFRSQSLPITLHSSLRRLPTFVTSHPQSKSIPASTDPSSLNDNSVESSNLNRFNQAQNHSSLQGGGGVNKRKYNRSYRSILRATNKPAQTSHPSLLFKKSSPDATDSSSFVSSSSPHLPTFQTNSSKINIQNDIPSNTKNSLFFKTNNSHNHKLISYSNLDNLTLEERIDYIKSTSGPLPLPPINLQCLKEIDLQEIVKNPQLRHDIVFDPLLQFRPNLDGERGFKKTQLADKYWKDVENELYVYMRRPEVFDYNKTHLVPLFDTLRDVLLTTVPQKESDMINGILDTELTVQELIKGSLQLSNFSDWLAELLKHHCAPMRDPWVDKMNTKFKESEEEASLPKLIEALKLVFQILEAMKLDIANHQIRILRPALLSNAIEFEKQYFHPLMNSNKIDFKSSLNWFNSKVKESEAENSIKKDQLTVQENYRLCIRSIISLLSCRKMVRNYPTTLVFDHTRLILLRADLRQVVCLLICRLLFQQLVASDTTISPKSKEYINKEYPVNKLKSDILSIISDEHGNCRWTKNIMSISIHFCKVINDLNVRFINTQTQNSDSKISGDDNVSTTTNVNKLPTLDQNKINFAKSWLSKQTQPLSEVYGVLERRVFTALENTIYENAGCTLDGRVKQDFINFCNTNTTNDKKITSTTPNQQQKLSVAANTHNKKHLLAVTEISELENSYYHLYSIVNFHWSVFGNYYIESSNNTMKSAANLSKIK</sequence>
<accession>G8BNN8</accession>
<protein>
    <recommendedName>
        <fullName evidence="5">Protein SOK1</fullName>
    </recommendedName>
</protein>
<feature type="compositionally biased region" description="Polar residues" evidence="2">
    <location>
        <begin position="387"/>
        <end position="402"/>
    </location>
</feature>
<feature type="region of interest" description="Disordered" evidence="2">
    <location>
        <begin position="117"/>
        <end position="136"/>
    </location>
</feature>
<dbReference type="OrthoDB" id="276323at2759"/>
<feature type="compositionally biased region" description="Low complexity" evidence="2">
    <location>
        <begin position="1"/>
        <end position="50"/>
    </location>
</feature>
<dbReference type="AlphaFoldDB" id="G8BNN8"/>
<dbReference type="KEGG" id="tpf:TPHA_0A04430"/>
<dbReference type="Proteomes" id="UP000005666">
    <property type="component" value="Chromosome 1"/>
</dbReference>
<evidence type="ECO:0000256" key="1">
    <source>
        <dbReference type="ARBA" id="ARBA00010954"/>
    </source>
</evidence>
<organism evidence="3 4">
    <name type="scientific">Tetrapisispora phaffii (strain ATCC 24235 / CBS 4417 / NBRC 1672 / NRRL Y-8282 / UCD 70-5)</name>
    <name type="common">Yeast</name>
    <name type="synonym">Fabospora phaffii</name>
    <dbReference type="NCBI Taxonomy" id="1071381"/>
    <lineage>
        <taxon>Eukaryota</taxon>
        <taxon>Fungi</taxon>
        <taxon>Dikarya</taxon>
        <taxon>Ascomycota</taxon>
        <taxon>Saccharomycotina</taxon>
        <taxon>Saccharomycetes</taxon>
        <taxon>Saccharomycetales</taxon>
        <taxon>Saccharomycetaceae</taxon>
        <taxon>Tetrapisispora</taxon>
    </lineage>
</organism>
<dbReference type="EMBL" id="HE612856">
    <property type="protein sequence ID" value="CCE61516.1"/>
    <property type="molecule type" value="Genomic_DNA"/>
</dbReference>
<dbReference type="GO" id="GO:0005634">
    <property type="term" value="C:nucleus"/>
    <property type="evidence" value="ECO:0007669"/>
    <property type="project" value="EnsemblFungi"/>
</dbReference>
<dbReference type="eggNOG" id="KOG1981">
    <property type="taxonomic scope" value="Eukaryota"/>
</dbReference>
<feature type="region of interest" description="Disordered" evidence="2">
    <location>
        <begin position="294"/>
        <end position="317"/>
    </location>
</feature>
<name>G8BNN8_TETPH</name>
<gene>
    <name evidence="3" type="primary">TPHA0A04430</name>
    <name evidence="3" type="ordered locus">TPHA_0A04430</name>
</gene>
<dbReference type="GO" id="GO:0010737">
    <property type="term" value="P:protein kinase A signaling"/>
    <property type="evidence" value="ECO:0007669"/>
    <property type="project" value="TreeGrafter"/>
</dbReference>
<keyword evidence="4" id="KW-1185">Reference proteome</keyword>
<dbReference type="HOGENOM" id="CLU_009875_0_0_1"/>
<comment type="similarity">
    <text evidence="1">Belongs to the TCP11 family.</text>
</comment>
<feature type="region of interest" description="Disordered" evidence="2">
    <location>
        <begin position="1"/>
        <end position="65"/>
    </location>
</feature>
<reference evidence="3 4" key="1">
    <citation type="journal article" date="2011" name="Proc. Natl. Acad. Sci. U.S.A.">
        <title>Evolutionary erosion of yeast sex chromosomes by mating-type switching accidents.</title>
        <authorList>
            <person name="Gordon J.L."/>
            <person name="Armisen D."/>
            <person name="Proux-Wera E."/>
            <person name="Oheigeartaigh S.S."/>
            <person name="Byrne K.P."/>
            <person name="Wolfe K.H."/>
        </authorList>
    </citation>
    <scope>NUCLEOTIDE SEQUENCE [LARGE SCALE GENOMIC DNA]</scope>
    <source>
        <strain evidence="4">ATCC 24235 / CBS 4417 / NBRC 1672 / NRRL Y-8282 / UCD 70-5</strain>
    </source>
</reference>
<evidence type="ECO:0000313" key="3">
    <source>
        <dbReference type="EMBL" id="CCE61516.1"/>
    </source>
</evidence>
<dbReference type="PANTHER" id="PTHR12832">
    <property type="entry name" value="TESTIS-SPECIFIC PROTEIN PBS13 T-COMPLEX 11"/>
    <property type="match status" value="1"/>
</dbReference>
<proteinExistence type="inferred from homology"/>
<dbReference type="Pfam" id="PF05794">
    <property type="entry name" value="Tcp11"/>
    <property type="match status" value="1"/>
</dbReference>
<dbReference type="RefSeq" id="XP_003683950.1">
    <property type="nucleotide sequence ID" value="XM_003683902.1"/>
</dbReference>
<dbReference type="PANTHER" id="PTHR12832:SF11">
    <property type="entry name" value="LD23868P"/>
    <property type="match status" value="1"/>
</dbReference>
<evidence type="ECO:0000313" key="4">
    <source>
        <dbReference type="Proteomes" id="UP000005666"/>
    </source>
</evidence>
<feature type="compositionally biased region" description="Basic residues" evidence="2">
    <location>
        <begin position="54"/>
        <end position="63"/>
    </location>
</feature>